<evidence type="ECO:0000313" key="2">
    <source>
        <dbReference type="Proteomes" id="UP001157034"/>
    </source>
</evidence>
<protein>
    <submittedName>
        <fullName evidence="1">Uncharacterized protein</fullName>
    </submittedName>
</protein>
<organism evidence="1 2">
    <name type="scientific">Pseudolysinimonas kribbensis</name>
    <dbReference type="NCBI Taxonomy" id="433641"/>
    <lineage>
        <taxon>Bacteria</taxon>
        <taxon>Bacillati</taxon>
        <taxon>Actinomycetota</taxon>
        <taxon>Actinomycetes</taxon>
        <taxon>Micrococcales</taxon>
        <taxon>Microbacteriaceae</taxon>
        <taxon>Pseudolysinimonas</taxon>
    </lineage>
</organism>
<accession>A0ABQ6K2T1</accession>
<gene>
    <name evidence="1" type="ORF">GCM10025881_06990</name>
</gene>
<keyword evidence="2" id="KW-1185">Reference proteome</keyword>
<reference evidence="2" key="1">
    <citation type="journal article" date="2019" name="Int. J. Syst. Evol. Microbiol.">
        <title>The Global Catalogue of Microorganisms (GCM) 10K type strain sequencing project: providing services to taxonomists for standard genome sequencing and annotation.</title>
        <authorList>
            <consortium name="The Broad Institute Genomics Platform"/>
            <consortium name="The Broad Institute Genome Sequencing Center for Infectious Disease"/>
            <person name="Wu L."/>
            <person name="Ma J."/>
        </authorList>
    </citation>
    <scope>NUCLEOTIDE SEQUENCE [LARGE SCALE GENOMIC DNA]</scope>
    <source>
        <strain evidence="2">NBRC 108894</strain>
    </source>
</reference>
<name>A0ABQ6K2T1_9MICO</name>
<sequence length="78" mass="8574">MDDELTAHEPSRMSAGLHWFDLTVGKNPTLSAALAAIATTERNLMAEVRAIPNRFIADKQTRALPLKGHKRRVHGLSA</sequence>
<dbReference type="Proteomes" id="UP001157034">
    <property type="component" value="Unassembled WGS sequence"/>
</dbReference>
<comment type="caution">
    <text evidence="1">The sequence shown here is derived from an EMBL/GenBank/DDBJ whole genome shotgun (WGS) entry which is preliminary data.</text>
</comment>
<dbReference type="EMBL" id="BSVB01000001">
    <property type="protein sequence ID" value="GMA93875.1"/>
    <property type="molecule type" value="Genomic_DNA"/>
</dbReference>
<evidence type="ECO:0000313" key="1">
    <source>
        <dbReference type="EMBL" id="GMA93875.1"/>
    </source>
</evidence>
<proteinExistence type="predicted"/>